<organism evidence="4 5">
    <name type="scientific">Paenirhodobacter populi</name>
    <dbReference type="NCBI Taxonomy" id="2306993"/>
    <lineage>
        <taxon>Bacteria</taxon>
        <taxon>Pseudomonadati</taxon>
        <taxon>Pseudomonadota</taxon>
        <taxon>Alphaproteobacteria</taxon>
        <taxon>Rhodobacterales</taxon>
        <taxon>Rhodobacter group</taxon>
        <taxon>Paenirhodobacter</taxon>
    </lineage>
</organism>
<evidence type="ECO:0000313" key="4">
    <source>
        <dbReference type="EMBL" id="RWR30540.1"/>
    </source>
</evidence>
<evidence type="ECO:0000256" key="1">
    <source>
        <dbReference type="SAM" id="MobiDB-lite"/>
    </source>
</evidence>
<protein>
    <recommendedName>
        <fullName evidence="6">Conjugal transfer protein TraN</fullName>
    </recommendedName>
</protein>
<dbReference type="InterPro" id="IPR014121">
    <property type="entry name" value="TraN_Ftype"/>
</dbReference>
<feature type="signal peptide" evidence="3">
    <location>
        <begin position="1"/>
        <end position="28"/>
    </location>
</feature>
<feature type="region of interest" description="Disordered" evidence="1">
    <location>
        <begin position="336"/>
        <end position="361"/>
    </location>
</feature>
<dbReference type="Proteomes" id="UP000284451">
    <property type="component" value="Unassembled WGS sequence"/>
</dbReference>
<reference evidence="4 5" key="2">
    <citation type="submission" date="2019-01" db="EMBL/GenBank/DDBJ databases">
        <authorList>
            <person name="Li Y."/>
        </authorList>
    </citation>
    <scope>NUCLEOTIDE SEQUENCE [LARGE SCALE GENOMIC DNA]</scope>
    <source>
        <strain evidence="4 5">07D10-4-3</strain>
    </source>
</reference>
<reference evidence="4 5" key="1">
    <citation type="submission" date="2019-01" db="EMBL/GenBank/DDBJ databases">
        <title>Sinorhodobacter populi sp. nov. isolated from the symptomatic bark tissue of Populus euramericana canker.</title>
        <authorList>
            <person name="Xu G."/>
        </authorList>
    </citation>
    <scope>NUCLEOTIDE SEQUENCE [LARGE SCALE GENOMIC DNA]</scope>
    <source>
        <strain evidence="4 5">07D10-4-3</strain>
    </source>
</reference>
<dbReference type="AlphaFoldDB" id="A0A443KCP7"/>
<feature type="chain" id="PRO_5019360251" description="Conjugal transfer protein TraN" evidence="3">
    <location>
        <begin position="29"/>
        <end position="998"/>
    </location>
</feature>
<keyword evidence="3" id="KW-0732">Signal</keyword>
<name>A0A443KCP7_9RHOB</name>
<evidence type="ECO:0000256" key="3">
    <source>
        <dbReference type="SAM" id="SignalP"/>
    </source>
</evidence>
<evidence type="ECO:0008006" key="6">
    <source>
        <dbReference type="Google" id="ProtNLM"/>
    </source>
</evidence>
<feature type="compositionally biased region" description="Polar residues" evidence="1">
    <location>
        <begin position="336"/>
        <end position="354"/>
    </location>
</feature>
<accession>A0A443KCP7</accession>
<evidence type="ECO:0000313" key="5">
    <source>
        <dbReference type="Proteomes" id="UP000284451"/>
    </source>
</evidence>
<sequence>MDKRFEKFASLIGIVATAHLSFADLAMAETTAAMQGAATQANTETFKINPSDLYGESDGTVSIVGSTPAGEFPTTDMFYGVTGQTTELPDVDTYEDLYGYRDEQLGNMESGTGQFTSTGAVNAESASLSVLKSSQGTPSISAEAFLQRTRDMMSDTATMREEFGECIVQTTTGSATIDYSNSTVETCDALGISLTSISAQRSFIGPSHVFTFSGGRCHFNGSSIPADSQATCNSLSMLSAIPSSSSGSIWASSCGIGCAVVTVNQAGASAPGNVTFTVDSNVNLSSASATAINIENGGWATHNGSYILWGNGTADVPAVLTTTGQSQTWQVFENPSSYTQREPATGDIFSSTMTDDPDKPPTNKKEYLWQISQNNQGDATGQGIIWDGVYIYTTSYVGAGPVVSGNCSYYRGSLRFGYANMYGVYRTCTVSSNGDAELSIRLQAEVGPFTNWSYNQSSLNTLLEYEAAGLISINYQVATTASNGDGCVATFEGWKCGSDIPADPFSVISDHGATKLSIVPVMSGMDDTEGNEGMTESNTCSALTSNSQCSYIGRVCADPDSTSDASCKIWERQYRCGTSETYQTPIIEQTNICESDLSCMGDDCVYNAATDGTVDLADAASKLAAIDMMLADLDCGLPEGTDTSTLTESDMLQCKLFKGEELKCKKVTLGLANCCNSAEGVSLTDYLQLTFAISRLSNAVEGTALANPVTSSWVGLEDLAGDTMSKLTKPLTEVWDSIVGNTGISGQGAQVFSMEAVKQTMMKSAAEWTANVFGDQAANALFQVTGSNGAGAAVSNGAVNSGTISLAGPAASALSMVMTAYAIYTLINVLASILFACSDNEKELMVKRALRSVHKVGTYCSSRVLGVCIQRKDSYCGFNSPLSRILNEQARNQTGQGWGSAKNPDCSGITLADFQSLDMDQVDLSEWTGMLMSSGLIDTNIDIEAITGSTSTLGTSLTELYGTRENAVERTENKLDGIDYDAVRQDAASDFGASVVTP</sequence>
<proteinExistence type="predicted"/>
<keyword evidence="2" id="KW-0472">Membrane</keyword>
<gene>
    <name evidence="4" type="ORF">D2T29_12780</name>
</gene>
<dbReference type="RefSeq" id="WP_128232746.1">
    <property type="nucleotide sequence ID" value="NZ_SAUY01000015.1"/>
</dbReference>
<evidence type="ECO:0000256" key="2">
    <source>
        <dbReference type="SAM" id="Phobius"/>
    </source>
</evidence>
<keyword evidence="2" id="KW-1133">Transmembrane helix</keyword>
<dbReference type="EMBL" id="SAUY01000015">
    <property type="protein sequence ID" value="RWR30540.1"/>
    <property type="molecule type" value="Genomic_DNA"/>
</dbReference>
<keyword evidence="2" id="KW-0812">Transmembrane</keyword>
<dbReference type="Pfam" id="PF06986">
    <property type="entry name" value="F_T4SS_TraN"/>
    <property type="match status" value="2"/>
</dbReference>
<comment type="caution">
    <text evidence="4">The sequence shown here is derived from an EMBL/GenBank/DDBJ whole genome shotgun (WGS) entry which is preliminary data.</text>
</comment>
<feature type="transmembrane region" description="Helical" evidence="2">
    <location>
        <begin position="813"/>
        <end position="837"/>
    </location>
</feature>